<feature type="transmembrane region" description="Helical" evidence="1">
    <location>
        <begin position="82"/>
        <end position="102"/>
    </location>
</feature>
<feature type="transmembrane region" description="Helical" evidence="1">
    <location>
        <begin position="30"/>
        <end position="52"/>
    </location>
</feature>
<evidence type="ECO:0000313" key="2">
    <source>
        <dbReference type="EMBL" id="MFC3913521.1"/>
    </source>
</evidence>
<feature type="transmembrane region" description="Helical" evidence="1">
    <location>
        <begin position="210"/>
        <end position="230"/>
    </location>
</feature>
<comment type="caution">
    <text evidence="2">The sequence shown here is derived from an EMBL/GenBank/DDBJ whole genome shotgun (WGS) entry which is preliminary data.</text>
</comment>
<keyword evidence="1" id="KW-0472">Membrane</keyword>
<evidence type="ECO:0000313" key="3">
    <source>
        <dbReference type="Proteomes" id="UP001595692"/>
    </source>
</evidence>
<gene>
    <name evidence="2" type="ORF">ACFOSS_08590</name>
</gene>
<accession>A0ABV8CNX7</accession>
<feature type="transmembrane region" description="Helical" evidence="1">
    <location>
        <begin position="374"/>
        <end position="396"/>
    </location>
</feature>
<feature type="transmembrane region" description="Helical" evidence="1">
    <location>
        <begin position="133"/>
        <end position="151"/>
    </location>
</feature>
<proteinExistence type="predicted"/>
<evidence type="ECO:0008006" key="4">
    <source>
        <dbReference type="Google" id="ProtNLM"/>
    </source>
</evidence>
<keyword evidence="1" id="KW-0812">Transmembrane</keyword>
<feature type="transmembrane region" description="Helical" evidence="1">
    <location>
        <begin position="342"/>
        <end position="362"/>
    </location>
</feature>
<dbReference type="Proteomes" id="UP001595692">
    <property type="component" value="Unassembled WGS sequence"/>
</dbReference>
<dbReference type="RefSeq" id="WP_377151897.1">
    <property type="nucleotide sequence ID" value="NZ_JBHSAF010000007.1"/>
</dbReference>
<keyword evidence="1" id="KW-1133">Transmembrane helix</keyword>
<organism evidence="2 3">
    <name type="scientific">Pseudaeromonas sharmana</name>
    <dbReference type="NCBI Taxonomy" id="328412"/>
    <lineage>
        <taxon>Bacteria</taxon>
        <taxon>Pseudomonadati</taxon>
        <taxon>Pseudomonadota</taxon>
        <taxon>Gammaproteobacteria</taxon>
        <taxon>Aeromonadales</taxon>
        <taxon>Aeromonadaceae</taxon>
        <taxon>Pseudaeromonas</taxon>
    </lineage>
</organism>
<feature type="transmembrane region" description="Helical" evidence="1">
    <location>
        <begin position="242"/>
        <end position="268"/>
    </location>
</feature>
<dbReference type="EMBL" id="JBHSAF010000007">
    <property type="protein sequence ID" value="MFC3913521.1"/>
    <property type="molecule type" value="Genomic_DNA"/>
</dbReference>
<evidence type="ECO:0000256" key="1">
    <source>
        <dbReference type="SAM" id="Phobius"/>
    </source>
</evidence>
<sequence>MTSRLLWQPAAVAEPVFSSRLFVSAQERRLFLIVVAATLYQASLCLVNTVAFRINGSLVMLAEMLVYALALACVAREIPRYMGLMLLVTAVNVCLLFLLRGYVEPKSARDLLIVLLFFWLGWRHGTPQLVDKVLTCILLLAIGMGLFEWLALDTYVKLFHTFSYFMNQSGIGANGGAIFEGQALTLNGFRPEGIGRTILPWLFGAHRISSVMLEPVSLGNLAVITLIWAISRDRWQERQALFFLFAAAFLIALSDSRFGLVVSGLIVLVRLIWPLAGYGVLALAPWAMIGFLYLYSAVFFDGVYTDSFAGRLMHSGQVLTELPLKEWLGWQSPLRDYGDMGYGYILTRFGLFYLLFAWLVLWRIPLLAPRSIRLRGLISIYITMILSISGTSLFALKTAGLLWFMLGTLCAVALNSRTSAAITAKETYP</sequence>
<feature type="transmembrane region" description="Helical" evidence="1">
    <location>
        <begin position="58"/>
        <end position="75"/>
    </location>
</feature>
<keyword evidence="3" id="KW-1185">Reference proteome</keyword>
<feature type="transmembrane region" description="Helical" evidence="1">
    <location>
        <begin position="275"/>
        <end position="295"/>
    </location>
</feature>
<name>A0ABV8CNX7_9GAMM</name>
<reference evidence="3" key="1">
    <citation type="journal article" date="2019" name="Int. J. Syst. Evol. Microbiol.">
        <title>The Global Catalogue of Microorganisms (GCM) 10K type strain sequencing project: providing services to taxonomists for standard genome sequencing and annotation.</title>
        <authorList>
            <consortium name="The Broad Institute Genomics Platform"/>
            <consortium name="The Broad Institute Genome Sequencing Center for Infectious Disease"/>
            <person name="Wu L."/>
            <person name="Ma J."/>
        </authorList>
    </citation>
    <scope>NUCLEOTIDE SEQUENCE [LARGE SCALE GENOMIC DNA]</scope>
    <source>
        <strain evidence="3">CCUG 54939</strain>
    </source>
</reference>
<protein>
    <recommendedName>
        <fullName evidence="4">Polymerase</fullName>
    </recommendedName>
</protein>